<feature type="domain" description="FAD/NAD(P)-binding" evidence="6">
    <location>
        <begin position="3"/>
        <end position="290"/>
    </location>
</feature>
<organism evidence="8 9">
    <name type="scientific">Glycomyces luteolus</name>
    <dbReference type="NCBI Taxonomy" id="2670330"/>
    <lineage>
        <taxon>Bacteria</taxon>
        <taxon>Bacillati</taxon>
        <taxon>Actinomycetota</taxon>
        <taxon>Actinomycetes</taxon>
        <taxon>Glycomycetales</taxon>
        <taxon>Glycomycetaceae</taxon>
        <taxon>Glycomyces</taxon>
    </lineage>
</organism>
<comment type="cofactor">
    <cofactor evidence="1">
        <name>FAD</name>
        <dbReference type="ChEBI" id="CHEBI:57692"/>
    </cofactor>
</comment>
<keyword evidence="4" id="KW-0560">Oxidoreductase</keyword>
<name>A0A9X3P8Y6_9ACTN</name>
<dbReference type="InterPro" id="IPR050446">
    <property type="entry name" value="FAD-oxidoreductase/Apoptosis"/>
</dbReference>
<feature type="domain" description="Reductase C-terminal" evidence="7">
    <location>
        <begin position="310"/>
        <end position="380"/>
    </location>
</feature>
<dbReference type="PRINTS" id="PR00411">
    <property type="entry name" value="PNDRDTASEI"/>
</dbReference>
<dbReference type="Gene3D" id="3.50.50.60">
    <property type="entry name" value="FAD/NAD(P)-binding domain"/>
    <property type="match status" value="2"/>
</dbReference>
<gene>
    <name evidence="8" type="ORF">O1R50_15285</name>
</gene>
<protein>
    <submittedName>
        <fullName evidence="8">FAD-dependent oxidoreductase</fullName>
    </submittedName>
</protein>
<dbReference type="PANTHER" id="PTHR43557:SF2">
    <property type="entry name" value="RIESKE DOMAIN-CONTAINING PROTEIN-RELATED"/>
    <property type="match status" value="1"/>
</dbReference>
<dbReference type="SUPFAM" id="SSF55424">
    <property type="entry name" value="FAD/NAD-linked reductases, dimerisation (C-terminal) domain"/>
    <property type="match status" value="1"/>
</dbReference>
<dbReference type="InterPro" id="IPR036188">
    <property type="entry name" value="FAD/NAD-bd_sf"/>
</dbReference>
<dbReference type="Proteomes" id="UP001146067">
    <property type="component" value="Unassembled WGS sequence"/>
</dbReference>
<evidence type="ECO:0000256" key="3">
    <source>
        <dbReference type="ARBA" id="ARBA00022827"/>
    </source>
</evidence>
<dbReference type="InterPro" id="IPR023753">
    <property type="entry name" value="FAD/NAD-binding_dom"/>
</dbReference>
<comment type="caution">
    <text evidence="8">The sequence shown here is derived from an EMBL/GenBank/DDBJ whole genome shotgun (WGS) entry which is preliminary data.</text>
</comment>
<proteinExistence type="predicted"/>
<dbReference type="Pfam" id="PF07992">
    <property type="entry name" value="Pyr_redox_2"/>
    <property type="match status" value="1"/>
</dbReference>
<evidence type="ECO:0000313" key="9">
    <source>
        <dbReference type="Proteomes" id="UP001146067"/>
    </source>
</evidence>
<dbReference type="EMBL" id="JAPZVP010000011">
    <property type="protein sequence ID" value="MDA1360993.1"/>
    <property type="molecule type" value="Genomic_DNA"/>
</dbReference>
<evidence type="ECO:0000256" key="4">
    <source>
        <dbReference type="ARBA" id="ARBA00023002"/>
    </source>
</evidence>
<evidence type="ECO:0000256" key="2">
    <source>
        <dbReference type="ARBA" id="ARBA00022630"/>
    </source>
</evidence>
<evidence type="ECO:0000259" key="7">
    <source>
        <dbReference type="Pfam" id="PF14759"/>
    </source>
</evidence>
<dbReference type="AlphaFoldDB" id="A0A9X3P8Y6"/>
<evidence type="ECO:0000256" key="1">
    <source>
        <dbReference type="ARBA" id="ARBA00001974"/>
    </source>
</evidence>
<sequence>MRRIAIVGAGLAGFSAGQELRRLGFDGDLTVIGAEPHRPYRRPPLSKEHLLGESDLSLRGADELGAAWRLGRAATGLDLERRAVLVGEAAIGFDGLVIATGLRAKSLPEGTALPGVHFLRGLDDARGLRREIEARPRTVVVGGGFIGSETAATLRGLGLEVTLISGRPVLRSALGAEVGAIAEAMHREHGVEVRTGRMAGVSGTGRVERVHLQDGGTVTADLVVAALGAEPETEWLRGTGLGDGDGVMVGADGLVAPGIAAAGDVARWPHPLHSGRTLRIEHYANAAEQGAHAARALLGGIGPYTPLPNFWSHLYGRRLQAVGFTGADCESRLVAQEPGHRFMAEYRHRGRLVGVAAAGFARAMPEYRQRIAQALAPVAETAEGPPDTGVVSGGPTSQRADERAG</sequence>
<accession>A0A9X3P8Y6</accession>
<dbReference type="InterPro" id="IPR028202">
    <property type="entry name" value="Reductase_C"/>
</dbReference>
<dbReference type="Gene3D" id="3.30.390.30">
    <property type="match status" value="1"/>
</dbReference>
<keyword evidence="2" id="KW-0285">Flavoprotein</keyword>
<dbReference type="SUPFAM" id="SSF51905">
    <property type="entry name" value="FAD/NAD(P)-binding domain"/>
    <property type="match status" value="1"/>
</dbReference>
<evidence type="ECO:0000256" key="5">
    <source>
        <dbReference type="SAM" id="MobiDB-lite"/>
    </source>
</evidence>
<dbReference type="RefSeq" id="WP_270110953.1">
    <property type="nucleotide sequence ID" value="NZ_JAPZVP010000011.1"/>
</dbReference>
<dbReference type="GO" id="GO:0005737">
    <property type="term" value="C:cytoplasm"/>
    <property type="evidence" value="ECO:0007669"/>
    <property type="project" value="TreeGrafter"/>
</dbReference>
<feature type="region of interest" description="Disordered" evidence="5">
    <location>
        <begin position="378"/>
        <end position="405"/>
    </location>
</feature>
<evidence type="ECO:0000259" key="6">
    <source>
        <dbReference type="Pfam" id="PF07992"/>
    </source>
</evidence>
<reference evidence="8" key="1">
    <citation type="submission" date="2022-12" db="EMBL/GenBank/DDBJ databases">
        <title>Gycomyces niveus sp.nov.,a novel actinomycete isolated from soil in Shouguan.</title>
        <authorList>
            <person name="Yang X."/>
        </authorList>
    </citation>
    <scope>NUCLEOTIDE SEQUENCE</scope>
    <source>
        <strain evidence="8">NEAU-A15</strain>
    </source>
</reference>
<keyword evidence="3" id="KW-0274">FAD</keyword>
<dbReference type="Pfam" id="PF14759">
    <property type="entry name" value="Reductase_C"/>
    <property type="match status" value="1"/>
</dbReference>
<evidence type="ECO:0000313" key="8">
    <source>
        <dbReference type="EMBL" id="MDA1360993.1"/>
    </source>
</evidence>
<dbReference type="PRINTS" id="PR00368">
    <property type="entry name" value="FADPNR"/>
</dbReference>
<dbReference type="GO" id="GO:0016651">
    <property type="term" value="F:oxidoreductase activity, acting on NAD(P)H"/>
    <property type="evidence" value="ECO:0007669"/>
    <property type="project" value="TreeGrafter"/>
</dbReference>
<dbReference type="InterPro" id="IPR016156">
    <property type="entry name" value="FAD/NAD-linked_Rdtase_dimer_sf"/>
</dbReference>
<dbReference type="PANTHER" id="PTHR43557">
    <property type="entry name" value="APOPTOSIS-INDUCING FACTOR 1"/>
    <property type="match status" value="1"/>
</dbReference>
<keyword evidence="9" id="KW-1185">Reference proteome</keyword>